<reference evidence="3 4" key="1">
    <citation type="journal article" date="2016" name="Front. Microbiol.">
        <title>Fuerstia marisgermanicae gen. nov., sp. nov., an Unusual Member of the Phylum Planctomycetes from the German Wadden Sea.</title>
        <authorList>
            <person name="Kohn T."/>
            <person name="Heuer A."/>
            <person name="Jogler M."/>
            <person name="Vollmers J."/>
            <person name="Boedeker C."/>
            <person name="Bunk B."/>
            <person name="Rast P."/>
            <person name="Borchert D."/>
            <person name="Glockner I."/>
            <person name="Freese H.M."/>
            <person name="Klenk H.P."/>
            <person name="Overmann J."/>
            <person name="Kaster A.K."/>
            <person name="Rohde M."/>
            <person name="Wiegand S."/>
            <person name="Jogler C."/>
        </authorList>
    </citation>
    <scope>NUCLEOTIDE SEQUENCE [LARGE SCALE GENOMIC DNA]</scope>
    <source>
        <strain evidence="3 4">NH11</strain>
    </source>
</reference>
<evidence type="ECO:0000256" key="1">
    <source>
        <dbReference type="SAM" id="MobiDB-lite"/>
    </source>
</evidence>
<dbReference type="InterPro" id="IPR016195">
    <property type="entry name" value="Pol/histidinol_Pase-like"/>
</dbReference>
<dbReference type="OrthoDB" id="9804333at2"/>
<organism evidence="3 4">
    <name type="scientific">Fuerstiella marisgermanici</name>
    <dbReference type="NCBI Taxonomy" id="1891926"/>
    <lineage>
        <taxon>Bacteria</taxon>
        <taxon>Pseudomonadati</taxon>
        <taxon>Planctomycetota</taxon>
        <taxon>Planctomycetia</taxon>
        <taxon>Planctomycetales</taxon>
        <taxon>Planctomycetaceae</taxon>
        <taxon>Fuerstiella</taxon>
    </lineage>
</organism>
<evidence type="ECO:0000256" key="2">
    <source>
        <dbReference type="SAM" id="SignalP"/>
    </source>
</evidence>
<dbReference type="KEGG" id="fmr:Fuma_00474"/>
<feature type="region of interest" description="Disordered" evidence="1">
    <location>
        <begin position="403"/>
        <end position="426"/>
    </location>
</feature>
<evidence type="ECO:0000313" key="4">
    <source>
        <dbReference type="Proteomes" id="UP000187735"/>
    </source>
</evidence>
<dbReference type="AlphaFoldDB" id="A0A1P8WA21"/>
<dbReference type="SUPFAM" id="SSF89550">
    <property type="entry name" value="PHP domain-like"/>
    <property type="match status" value="1"/>
</dbReference>
<feature type="signal peptide" evidence="2">
    <location>
        <begin position="1"/>
        <end position="19"/>
    </location>
</feature>
<sequence precursor="true">MRTNLILLGLSFLFLGTHAFGEDISLKADGDSKWYRGNMHTHSLWSDGDDYPEMIATWYREKGYDFLVVTDHNVLQRGERWIDVEKNKGGVKAFEKLTAAFSGNWVQTRTEKDRKQVRLKTFDEVFDRIAKPQEFLLIQGEEITDRYKNLPIHMCISNTNDLLPPLGGSSVLETMQQNVNAAISHRERTGQKALIHLNHPNFHYGITAEQLMNVVGENFFEVYNGHPSVHNSGDDTHASTERMWDIINTWRQSKLELPLMYGLATDDGHAYHVTEPGKGSQPGRGWVMVLADTLTPDAMILAIEAGRFYSSSGVTLDSVEISDGTLNVSIAAEEGITYRTDFIGTLKDFDDSSKPAIDDPDKADSMTRVYSDDVGTVLQSSEGTSASYKMTGKELYVRAVVTSSRKHPNPSEKGEFERAWVQPVTP</sequence>
<feature type="compositionally biased region" description="Basic and acidic residues" evidence="1">
    <location>
        <begin position="409"/>
        <end position="418"/>
    </location>
</feature>
<dbReference type="GO" id="GO:0035312">
    <property type="term" value="F:5'-3' DNA exonuclease activity"/>
    <property type="evidence" value="ECO:0007669"/>
    <property type="project" value="TreeGrafter"/>
</dbReference>
<dbReference type="InterPro" id="IPR052018">
    <property type="entry name" value="PHP_domain"/>
</dbReference>
<dbReference type="EMBL" id="CP017641">
    <property type="protein sequence ID" value="APZ90890.1"/>
    <property type="molecule type" value="Genomic_DNA"/>
</dbReference>
<dbReference type="PANTHER" id="PTHR42924:SF11">
    <property type="entry name" value="POLYMERASE_HISTIDINOL PHOSPHATASE N-TERMINAL DOMAIN-CONTAINING PROTEIN"/>
    <property type="match status" value="1"/>
</dbReference>
<dbReference type="Proteomes" id="UP000187735">
    <property type="component" value="Chromosome"/>
</dbReference>
<dbReference type="RefSeq" id="WP_077022721.1">
    <property type="nucleotide sequence ID" value="NZ_CP017641.1"/>
</dbReference>
<gene>
    <name evidence="3" type="ORF">Fuma_00474</name>
</gene>
<dbReference type="PANTHER" id="PTHR42924">
    <property type="entry name" value="EXONUCLEASE"/>
    <property type="match status" value="1"/>
</dbReference>
<accession>A0A1P8WA21</accession>
<feature type="chain" id="PRO_5012930337" evidence="2">
    <location>
        <begin position="20"/>
        <end position="426"/>
    </location>
</feature>
<protein>
    <submittedName>
        <fullName evidence="3">Histidinol phosphatase of the PHP family protein</fullName>
    </submittedName>
</protein>
<dbReference type="STRING" id="1891926.Fuma_00474"/>
<evidence type="ECO:0000313" key="3">
    <source>
        <dbReference type="EMBL" id="APZ90890.1"/>
    </source>
</evidence>
<dbReference type="GO" id="GO:0004534">
    <property type="term" value="F:5'-3' RNA exonuclease activity"/>
    <property type="evidence" value="ECO:0007669"/>
    <property type="project" value="TreeGrafter"/>
</dbReference>
<keyword evidence="4" id="KW-1185">Reference proteome</keyword>
<proteinExistence type="predicted"/>
<dbReference type="Gene3D" id="3.20.20.140">
    <property type="entry name" value="Metal-dependent hydrolases"/>
    <property type="match status" value="1"/>
</dbReference>
<name>A0A1P8WA21_9PLAN</name>
<keyword evidence="2" id="KW-0732">Signal</keyword>